<dbReference type="AlphaFoldDB" id="A0A922FM40"/>
<evidence type="ECO:0000313" key="2">
    <source>
        <dbReference type="Proteomes" id="UP000811246"/>
    </source>
</evidence>
<comment type="caution">
    <text evidence="1">The sequence shown here is derived from an EMBL/GenBank/DDBJ whole genome shotgun (WGS) entry which is preliminary data.</text>
</comment>
<organism evidence="1 2">
    <name type="scientific">Carya illinoinensis</name>
    <name type="common">Pecan</name>
    <dbReference type="NCBI Taxonomy" id="32201"/>
    <lineage>
        <taxon>Eukaryota</taxon>
        <taxon>Viridiplantae</taxon>
        <taxon>Streptophyta</taxon>
        <taxon>Embryophyta</taxon>
        <taxon>Tracheophyta</taxon>
        <taxon>Spermatophyta</taxon>
        <taxon>Magnoliopsida</taxon>
        <taxon>eudicotyledons</taxon>
        <taxon>Gunneridae</taxon>
        <taxon>Pentapetalae</taxon>
        <taxon>rosids</taxon>
        <taxon>fabids</taxon>
        <taxon>Fagales</taxon>
        <taxon>Juglandaceae</taxon>
        <taxon>Carya</taxon>
    </lineage>
</organism>
<name>A0A922FM40_CARIL</name>
<dbReference type="EMBL" id="CM031826">
    <property type="protein sequence ID" value="KAG6725329.1"/>
    <property type="molecule type" value="Genomic_DNA"/>
</dbReference>
<protein>
    <submittedName>
        <fullName evidence="1">Uncharacterized protein</fullName>
    </submittedName>
</protein>
<accession>A0A922FM40</accession>
<sequence>MEFCVIYGSVDKTGGKEQGGVEMLKQKLCTKGAYGGVNPKSYLEGISCSVATNKGDTRSIEEISRSVGLPNQEMKGSMGISNEKEFIVKENSREKKSATPKEGMMALFSRSTVQENFYTKY</sequence>
<reference evidence="1" key="1">
    <citation type="submission" date="2021-01" db="EMBL/GenBank/DDBJ databases">
        <authorList>
            <person name="Lovell J.T."/>
            <person name="Bentley N."/>
            <person name="Bhattarai G."/>
            <person name="Jenkins J.W."/>
            <person name="Sreedasyam A."/>
            <person name="Alarcon Y."/>
            <person name="Bock C."/>
            <person name="Boston L."/>
            <person name="Carlson J."/>
            <person name="Cervantes K."/>
            <person name="Clermont K."/>
            <person name="Krom N."/>
            <person name="Kubenka K."/>
            <person name="Mamidi S."/>
            <person name="Mattison C."/>
            <person name="Monteros M."/>
            <person name="Pisani C."/>
            <person name="Plott C."/>
            <person name="Rajasekar S."/>
            <person name="Rhein H.S."/>
            <person name="Rohla C."/>
            <person name="Song M."/>
            <person name="Hilaire R.S."/>
            <person name="Shu S."/>
            <person name="Wells L."/>
            <person name="Wang X."/>
            <person name="Webber J."/>
            <person name="Heerema R.J."/>
            <person name="Klein P."/>
            <person name="Conner P."/>
            <person name="Grauke L."/>
            <person name="Grimwood J."/>
            <person name="Schmutz J."/>
            <person name="Randall J.J."/>
        </authorList>
    </citation>
    <scope>NUCLEOTIDE SEQUENCE</scope>
    <source>
        <tissue evidence="1">Leaf</tissue>
    </source>
</reference>
<gene>
    <name evidence="1" type="ORF">I3842_02G028000</name>
</gene>
<dbReference type="Proteomes" id="UP000811246">
    <property type="component" value="Chromosome 2"/>
</dbReference>
<evidence type="ECO:0000313" key="1">
    <source>
        <dbReference type="EMBL" id="KAG6725329.1"/>
    </source>
</evidence>
<proteinExistence type="predicted"/>